<feature type="signal peptide" evidence="11">
    <location>
        <begin position="1"/>
        <end position="20"/>
    </location>
</feature>
<dbReference type="Proteomes" id="UP001595616">
    <property type="component" value="Unassembled WGS sequence"/>
</dbReference>
<evidence type="ECO:0000256" key="2">
    <source>
        <dbReference type="ARBA" id="ARBA00022448"/>
    </source>
</evidence>
<evidence type="ECO:0000259" key="13">
    <source>
        <dbReference type="Pfam" id="PF07715"/>
    </source>
</evidence>
<dbReference type="Pfam" id="PF07715">
    <property type="entry name" value="Plug"/>
    <property type="match status" value="1"/>
</dbReference>
<dbReference type="InterPro" id="IPR012910">
    <property type="entry name" value="Plug_dom"/>
</dbReference>
<organism evidence="14 15">
    <name type="scientific">Lacihabitans lacunae</name>
    <dbReference type="NCBI Taxonomy" id="1028214"/>
    <lineage>
        <taxon>Bacteria</taxon>
        <taxon>Pseudomonadati</taxon>
        <taxon>Bacteroidota</taxon>
        <taxon>Cytophagia</taxon>
        <taxon>Cytophagales</taxon>
        <taxon>Leadbetterellaceae</taxon>
        <taxon>Lacihabitans</taxon>
    </lineage>
</organism>
<sequence length="787" mass="88360">MKTKIILLIVFSIFQNIAFAQKTNCGCFVKGIIKDNTSKEGIPGALILIPEQNKAIFSDENGNYKITGLCEGKFKMKVTILGYSEQIIDIDLTHETEHDFSLNENQLHLKEVNVTAKKIESIGDKKEELSDKAIFSKSGESLASSLSQINGLTMLQNGATISKPVIHGLHSNRILILNNGVRHEGQQWGNEHAPEIDPFMAKKVSVIKGAKGVRYGSDAIGGVIMVESNPLAPKDSISTEINQTIMTNGRNVALSAIVEGGLGNKIGWRAQMTGKKAGNLSTPNYNLANTGFQEFNFSLEMAVILNRIEHKILFSQVNSKIGIFSGSHIGNTTDLKKAIEAERPLSIYTPEAFTYEIGRPYQDIQHNLTSYKGKLRLKNNSSLEAKLGYQYNFRSEVDVLRGDRNTSQVFKIHSETYELLYNHLPIFDRITGYVGSNGLVQQNIATGTILNPIRSKVLIPNFSNFTNGVFLVERLLNSWGDFEFGVRIDYRKLSVYRLLSPNEIKNNVKENFNFSGSLGFEKTLSKSTKITYNIATAWKPPTVNELYSDGVHHGAASYEVGDENLTIEKALNNSLGLAFNHKMIDVDLQFYLNRINNYIYAAPTGLSVLSVRGAFPEFRYTQTNALFSGVDYSQSLHFNRFITLNSQVSLLRANDLVFKQPLIFIPANRTTNAMLIANKKLFFDEIKFEWQYVARQNRTPDKSVFSLEGQTSDITLIGGDYAPTPLAYHTFNISSQKTFLFKKGKSLNLGLECKNVLNTAYRDYLNRFRYYADEIGRNVILRTQFFF</sequence>
<dbReference type="InterPro" id="IPR008969">
    <property type="entry name" value="CarboxyPept-like_regulatory"/>
</dbReference>
<keyword evidence="2" id="KW-0813">Transport</keyword>
<evidence type="ECO:0000256" key="9">
    <source>
        <dbReference type="ARBA" id="ARBA00023237"/>
    </source>
</evidence>
<dbReference type="InterPro" id="IPR036942">
    <property type="entry name" value="Beta-barrel_TonB_sf"/>
</dbReference>
<keyword evidence="15" id="KW-1185">Reference proteome</keyword>
<keyword evidence="3" id="KW-1134">Transmembrane beta strand</keyword>
<feature type="chain" id="PRO_5046202100" evidence="11">
    <location>
        <begin position="21"/>
        <end position="787"/>
    </location>
</feature>
<dbReference type="SUPFAM" id="SSF56935">
    <property type="entry name" value="Porins"/>
    <property type="match status" value="1"/>
</dbReference>
<dbReference type="Pfam" id="PF00593">
    <property type="entry name" value="TonB_dep_Rec_b-barrel"/>
    <property type="match status" value="1"/>
</dbReference>
<accession>A0ABV7YSF1</accession>
<evidence type="ECO:0000256" key="8">
    <source>
        <dbReference type="ARBA" id="ARBA00023170"/>
    </source>
</evidence>
<evidence type="ECO:0000256" key="1">
    <source>
        <dbReference type="ARBA" id="ARBA00004571"/>
    </source>
</evidence>
<evidence type="ECO:0000259" key="12">
    <source>
        <dbReference type="Pfam" id="PF00593"/>
    </source>
</evidence>
<evidence type="ECO:0000256" key="6">
    <source>
        <dbReference type="ARBA" id="ARBA00023077"/>
    </source>
</evidence>
<evidence type="ECO:0000256" key="11">
    <source>
        <dbReference type="SAM" id="SignalP"/>
    </source>
</evidence>
<dbReference type="Gene3D" id="2.60.40.1120">
    <property type="entry name" value="Carboxypeptidase-like, regulatory domain"/>
    <property type="match status" value="1"/>
</dbReference>
<keyword evidence="9" id="KW-0998">Cell outer membrane</keyword>
<dbReference type="InterPro" id="IPR037066">
    <property type="entry name" value="Plug_dom_sf"/>
</dbReference>
<dbReference type="SUPFAM" id="SSF49464">
    <property type="entry name" value="Carboxypeptidase regulatory domain-like"/>
    <property type="match status" value="1"/>
</dbReference>
<dbReference type="InterPro" id="IPR039426">
    <property type="entry name" value="TonB-dep_rcpt-like"/>
</dbReference>
<evidence type="ECO:0000256" key="5">
    <source>
        <dbReference type="ARBA" id="ARBA00022729"/>
    </source>
</evidence>
<proteinExistence type="inferred from homology"/>
<dbReference type="Gene3D" id="2.170.130.10">
    <property type="entry name" value="TonB-dependent receptor, plug domain"/>
    <property type="match status" value="1"/>
</dbReference>
<keyword evidence="7 10" id="KW-0472">Membrane</keyword>
<name>A0ABV7YSF1_9BACT</name>
<feature type="domain" description="TonB-dependent receptor-like beta-barrel" evidence="12">
    <location>
        <begin position="355"/>
        <end position="675"/>
    </location>
</feature>
<reference evidence="15" key="1">
    <citation type="journal article" date="2019" name="Int. J. Syst. Evol. Microbiol.">
        <title>The Global Catalogue of Microorganisms (GCM) 10K type strain sequencing project: providing services to taxonomists for standard genome sequencing and annotation.</title>
        <authorList>
            <consortium name="The Broad Institute Genomics Platform"/>
            <consortium name="The Broad Institute Genome Sequencing Center for Infectious Disease"/>
            <person name="Wu L."/>
            <person name="Ma J."/>
        </authorList>
    </citation>
    <scope>NUCLEOTIDE SEQUENCE [LARGE SCALE GENOMIC DNA]</scope>
    <source>
        <strain evidence="15">CECT 7956</strain>
    </source>
</reference>
<evidence type="ECO:0000313" key="15">
    <source>
        <dbReference type="Proteomes" id="UP001595616"/>
    </source>
</evidence>
<comment type="caution">
    <text evidence="14">The sequence shown here is derived from an EMBL/GenBank/DDBJ whole genome shotgun (WGS) entry which is preliminary data.</text>
</comment>
<evidence type="ECO:0000313" key="14">
    <source>
        <dbReference type="EMBL" id="MFC3809970.1"/>
    </source>
</evidence>
<feature type="domain" description="TonB-dependent receptor plug" evidence="13">
    <location>
        <begin position="130"/>
        <end position="223"/>
    </location>
</feature>
<comment type="similarity">
    <text evidence="10">Belongs to the TonB-dependent receptor family.</text>
</comment>
<dbReference type="PANTHER" id="PTHR30069:SF29">
    <property type="entry name" value="HEMOGLOBIN AND HEMOGLOBIN-HAPTOGLOBIN-BINDING PROTEIN 1-RELATED"/>
    <property type="match status" value="1"/>
</dbReference>
<dbReference type="PANTHER" id="PTHR30069">
    <property type="entry name" value="TONB-DEPENDENT OUTER MEMBRANE RECEPTOR"/>
    <property type="match status" value="1"/>
</dbReference>
<keyword evidence="8 14" id="KW-0675">Receptor</keyword>
<keyword evidence="4" id="KW-0812">Transmembrane</keyword>
<dbReference type="RefSeq" id="WP_379835668.1">
    <property type="nucleotide sequence ID" value="NZ_JBHRYQ010000001.1"/>
</dbReference>
<keyword evidence="5 11" id="KW-0732">Signal</keyword>
<dbReference type="Pfam" id="PF13715">
    <property type="entry name" value="CarbopepD_reg_2"/>
    <property type="match status" value="1"/>
</dbReference>
<gene>
    <name evidence="14" type="ORF">ACFOOI_04845</name>
</gene>
<dbReference type="EMBL" id="JBHRYQ010000001">
    <property type="protein sequence ID" value="MFC3809970.1"/>
    <property type="molecule type" value="Genomic_DNA"/>
</dbReference>
<comment type="subcellular location">
    <subcellularLocation>
        <location evidence="1">Cell outer membrane</location>
        <topology evidence="1">Multi-pass membrane protein</topology>
    </subcellularLocation>
</comment>
<protein>
    <submittedName>
        <fullName evidence="14">TonB-dependent receptor</fullName>
    </submittedName>
</protein>
<evidence type="ECO:0000256" key="10">
    <source>
        <dbReference type="RuleBase" id="RU003357"/>
    </source>
</evidence>
<evidence type="ECO:0000256" key="3">
    <source>
        <dbReference type="ARBA" id="ARBA00022452"/>
    </source>
</evidence>
<dbReference type="Gene3D" id="2.40.170.20">
    <property type="entry name" value="TonB-dependent receptor, beta-barrel domain"/>
    <property type="match status" value="1"/>
</dbReference>
<keyword evidence="6 10" id="KW-0798">TonB box</keyword>
<evidence type="ECO:0000256" key="4">
    <source>
        <dbReference type="ARBA" id="ARBA00022692"/>
    </source>
</evidence>
<dbReference type="InterPro" id="IPR000531">
    <property type="entry name" value="Beta-barrel_TonB"/>
</dbReference>
<evidence type="ECO:0000256" key="7">
    <source>
        <dbReference type="ARBA" id="ARBA00023136"/>
    </source>
</evidence>